<proteinExistence type="predicted"/>
<dbReference type="RefSeq" id="WP_313875034.1">
    <property type="nucleotide sequence ID" value="NZ_JAVBIK010000001.1"/>
</dbReference>
<sequence length="144" mass="15849">MIRTSLVIALGLTATAAMAQMSPVGLWRQVDDKTGQAKSEIRIVEEGGVVTARIEKRLDPAAKPEDKCDECKDDRKGKPIVGLEIIRGVKKVEGKEVWDGGKILDPAEGKEYNARLTPIEGGKKLEMRGSIAFFGRTQTWTRIQ</sequence>
<evidence type="ECO:0000259" key="2">
    <source>
        <dbReference type="Pfam" id="PF09917"/>
    </source>
</evidence>
<comment type="caution">
    <text evidence="3">The sequence shown here is derived from an EMBL/GenBank/DDBJ whole genome shotgun (WGS) entry which is preliminary data.</text>
</comment>
<organism evidence="3 4">
    <name type="scientific">Rhodoferax potami</name>
    <dbReference type="NCBI Taxonomy" id="3068338"/>
    <lineage>
        <taxon>Bacteria</taxon>
        <taxon>Pseudomonadati</taxon>
        <taxon>Pseudomonadota</taxon>
        <taxon>Betaproteobacteria</taxon>
        <taxon>Burkholderiales</taxon>
        <taxon>Comamonadaceae</taxon>
        <taxon>Rhodoferax</taxon>
    </lineage>
</organism>
<feature type="chain" id="PRO_5046471868" evidence="1">
    <location>
        <begin position="20"/>
        <end position="144"/>
    </location>
</feature>
<evidence type="ECO:0000313" key="3">
    <source>
        <dbReference type="EMBL" id="MDT7519352.1"/>
    </source>
</evidence>
<reference evidence="3 4" key="1">
    <citation type="submission" date="2023-08" db="EMBL/GenBank/DDBJ databases">
        <title>Rhodoferax potami sp. nov. and Rhodoferax mekongensis sp. nov., isolated from the Mekong River in Thailand.</title>
        <authorList>
            <person name="Kitikhun S."/>
            <person name="Charoenyingcharoen P."/>
            <person name="Siriarchawattana P."/>
            <person name="Likhitrattanapisal S."/>
            <person name="Nilsakha T."/>
            <person name="Chanpet A."/>
            <person name="Rattanawaree P."/>
            <person name="Ingsriswang S."/>
        </authorList>
    </citation>
    <scope>NUCLEOTIDE SEQUENCE [LARGE SCALE GENOMIC DNA]</scope>
    <source>
        <strain evidence="3 4">TBRC 17660</strain>
    </source>
</reference>
<accession>A0ABU3KPK5</accession>
<dbReference type="Pfam" id="PF09917">
    <property type="entry name" value="DUF2147"/>
    <property type="match status" value="1"/>
</dbReference>
<feature type="domain" description="DUF2147" evidence="2">
    <location>
        <begin position="25"/>
        <end position="142"/>
    </location>
</feature>
<gene>
    <name evidence="3" type="ORF">RAE19_11625</name>
</gene>
<dbReference type="PANTHER" id="PTHR36919:SF3">
    <property type="entry name" value="BLL5882 PROTEIN"/>
    <property type="match status" value="1"/>
</dbReference>
<protein>
    <submittedName>
        <fullName evidence="3">DUF2147 domain-containing protein</fullName>
    </submittedName>
</protein>
<name>A0ABU3KPK5_9BURK</name>
<keyword evidence="4" id="KW-1185">Reference proteome</keyword>
<evidence type="ECO:0000256" key="1">
    <source>
        <dbReference type="SAM" id="SignalP"/>
    </source>
</evidence>
<dbReference type="EMBL" id="JAVBIK010000001">
    <property type="protein sequence ID" value="MDT7519352.1"/>
    <property type="molecule type" value="Genomic_DNA"/>
</dbReference>
<dbReference type="PANTHER" id="PTHR36919">
    <property type="entry name" value="BLR1215 PROTEIN"/>
    <property type="match status" value="1"/>
</dbReference>
<dbReference type="Gene3D" id="2.40.128.520">
    <property type="match status" value="1"/>
</dbReference>
<feature type="signal peptide" evidence="1">
    <location>
        <begin position="1"/>
        <end position="19"/>
    </location>
</feature>
<dbReference type="InterPro" id="IPR019223">
    <property type="entry name" value="DUF2147"/>
</dbReference>
<dbReference type="Proteomes" id="UP001321700">
    <property type="component" value="Unassembled WGS sequence"/>
</dbReference>
<evidence type="ECO:0000313" key="4">
    <source>
        <dbReference type="Proteomes" id="UP001321700"/>
    </source>
</evidence>
<keyword evidence="1" id="KW-0732">Signal</keyword>